<evidence type="ECO:0000313" key="5">
    <source>
        <dbReference type="EMBL" id="KAH0541971.1"/>
    </source>
</evidence>
<dbReference type="PANTHER" id="PTHR48407">
    <property type="entry name" value="CRANIOFACIAL DEVELOPMENT PROTEIN 1"/>
    <property type="match status" value="1"/>
</dbReference>
<feature type="compositionally biased region" description="Low complexity" evidence="3">
    <location>
        <begin position="259"/>
        <end position="289"/>
    </location>
</feature>
<dbReference type="Pfam" id="PF07572">
    <property type="entry name" value="BCNT"/>
    <property type="match status" value="1"/>
</dbReference>
<dbReference type="GO" id="GO:0000812">
    <property type="term" value="C:Swr1 complex"/>
    <property type="evidence" value="ECO:0007669"/>
    <property type="project" value="TreeGrafter"/>
</dbReference>
<keyword evidence="6" id="KW-1185">Reference proteome</keyword>
<feature type="compositionally biased region" description="Polar residues" evidence="3">
    <location>
        <begin position="184"/>
        <end position="207"/>
    </location>
</feature>
<feature type="compositionally biased region" description="Basic residues" evidence="3">
    <location>
        <begin position="86"/>
        <end position="97"/>
    </location>
</feature>
<evidence type="ECO:0000256" key="3">
    <source>
        <dbReference type="SAM" id="MobiDB-lite"/>
    </source>
</evidence>
<dbReference type="OrthoDB" id="445677at2759"/>
<reference evidence="5" key="1">
    <citation type="submission" date="2021-03" db="EMBL/GenBank/DDBJ databases">
        <title>Comparative genomics and phylogenomic investigation of the class Geoglossomycetes provide insights into ecological specialization and systematics.</title>
        <authorList>
            <person name="Melie T."/>
            <person name="Pirro S."/>
            <person name="Miller A.N."/>
            <person name="Quandt A."/>
        </authorList>
    </citation>
    <scope>NUCLEOTIDE SEQUENCE</scope>
    <source>
        <strain evidence="5">GBOQ0MN5Z8</strain>
    </source>
</reference>
<evidence type="ECO:0000313" key="6">
    <source>
        <dbReference type="Proteomes" id="UP000698800"/>
    </source>
</evidence>
<feature type="compositionally biased region" description="Polar residues" evidence="3">
    <location>
        <begin position="239"/>
        <end position="258"/>
    </location>
</feature>
<dbReference type="PANTHER" id="PTHR48407:SF1">
    <property type="entry name" value="CRANIOFACIAL DEVELOPMENT PROTEIN 1"/>
    <property type="match status" value="1"/>
</dbReference>
<dbReference type="EMBL" id="JAGHQL010000064">
    <property type="protein sequence ID" value="KAH0541971.1"/>
    <property type="molecule type" value="Genomic_DNA"/>
</dbReference>
<evidence type="ECO:0000259" key="4">
    <source>
        <dbReference type="PROSITE" id="PS51279"/>
    </source>
</evidence>
<evidence type="ECO:0000256" key="2">
    <source>
        <dbReference type="ARBA" id="ARBA00019138"/>
    </source>
</evidence>
<evidence type="ECO:0000256" key="1">
    <source>
        <dbReference type="ARBA" id="ARBA00010465"/>
    </source>
</evidence>
<protein>
    <recommendedName>
        <fullName evidence="2">SWR1-complex protein 5</fullName>
    </recommendedName>
</protein>
<accession>A0A9P8I6Z5</accession>
<organism evidence="5 6">
    <name type="scientific">Glutinoglossum americanum</name>
    <dbReference type="NCBI Taxonomy" id="1670608"/>
    <lineage>
        <taxon>Eukaryota</taxon>
        <taxon>Fungi</taxon>
        <taxon>Dikarya</taxon>
        <taxon>Ascomycota</taxon>
        <taxon>Pezizomycotina</taxon>
        <taxon>Geoglossomycetes</taxon>
        <taxon>Geoglossales</taxon>
        <taxon>Geoglossaceae</taxon>
        <taxon>Glutinoglossum</taxon>
    </lineage>
</organism>
<feature type="compositionally biased region" description="Acidic residues" evidence="3">
    <location>
        <begin position="42"/>
        <end position="52"/>
    </location>
</feature>
<feature type="compositionally biased region" description="Acidic residues" evidence="3">
    <location>
        <begin position="105"/>
        <end position="115"/>
    </location>
</feature>
<comment type="caution">
    <text evidence="5">The sequence shown here is derived from an EMBL/GenBank/DDBJ whole genome shotgun (WGS) entry which is preliminary data.</text>
</comment>
<proteinExistence type="inferred from homology"/>
<dbReference type="Proteomes" id="UP000698800">
    <property type="component" value="Unassembled WGS sequence"/>
</dbReference>
<sequence length="379" mass="40111">MATGNPDQPAISLSAAPDLDSSSDDEDFIPDANPSALPADELSPDSESEFSDNEAATKGPRSKKRKQARGDNLELEFASGDEATIRKGKRKKQKKGKAAAAAGDSGEESGDEDGEGVLIKTRSQRAKEYAPATIHPALSSTPMALSPKPVSNLSLLRRQKEKKPLASTANATVDVDALWASMNTNPSSKPITTCPTTSNQGPSTANGTPVKGTGTAIANKQSRGEPPSADAALDETITIHRTYTFAGQTTTESQTVPKSSASALLYLQSQNPQSGSLSSPSPTSTSTPPLRRPKKRTSLFDPGTTSSSTSTRDLAAAKAPKLNTIEKSKLDWAGYVDKEGLKEDLDVHSRAKEGYLGRMDFLGRVEAKREEEGRRAKGL</sequence>
<feature type="compositionally biased region" description="Polar residues" evidence="3">
    <location>
        <begin position="303"/>
        <end position="312"/>
    </location>
</feature>
<feature type="region of interest" description="Disordered" evidence="3">
    <location>
        <begin position="1"/>
        <end position="128"/>
    </location>
</feature>
<dbReference type="AlphaFoldDB" id="A0A9P8I6Z5"/>
<gene>
    <name evidence="5" type="ORF">FGG08_003603</name>
</gene>
<feature type="domain" description="BCNT-C" evidence="4">
    <location>
        <begin position="302"/>
        <end position="379"/>
    </location>
</feature>
<dbReference type="InterPro" id="IPR027124">
    <property type="entry name" value="Swc5/CFDP1/2"/>
</dbReference>
<dbReference type="InterPro" id="IPR011421">
    <property type="entry name" value="BCNT-C"/>
</dbReference>
<comment type="similarity">
    <text evidence="1">Belongs to the SWC5 family.</text>
</comment>
<feature type="region of interest" description="Disordered" evidence="3">
    <location>
        <begin position="184"/>
        <end position="316"/>
    </location>
</feature>
<name>A0A9P8I6Z5_9PEZI</name>
<dbReference type="PROSITE" id="PS51279">
    <property type="entry name" value="BCNT_C"/>
    <property type="match status" value="1"/>
</dbReference>